<dbReference type="AlphaFoldDB" id="A0A7X0HGG1"/>
<feature type="region of interest" description="Disordered" evidence="1">
    <location>
        <begin position="1"/>
        <end position="28"/>
    </location>
</feature>
<name>A0A7X0HGG1_9ACTN</name>
<sequence length="92" mass="10109">MTTVHRPGASDVMVSGASGRLPGQWPAIPTPEELRAQLLRERARRELTLGSIRASFEEQPSANAVRAAARRWIADVLATAEDVAKRKMERST</sequence>
<comment type="caution">
    <text evidence="2">The sequence shown here is derived from an EMBL/GenBank/DDBJ whole genome shotgun (WGS) entry which is preliminary data.</text>
</comment>
<evidence type="ECO:0000313" key="2">
    <source>
        <dbReference type="EMBL" id="MBB6437207.1"/>
    </source>
</evidence>
<gene>
    <name evidence="2" type="ORF">HNQ79_003690</name>
</gene>
<evidence type="ECO:0000256" key="1">
    <source>
        <dbReference type="SAM" id="MobiDB-lite"/>
    </source>
</evidence>
<accession>A0A7X0HGG1</accession>
<keyword evidence="3" id="KW-1185">Reference proteome</keyword>
<dbReference type="Proteomes" id="UP000540423">
    <property type="component" value="Unassembled WGS sequence"/>
</dbReference>
<reference evidence="2 3" key="1">
    <citation type="submission" date="2020-08" db="EMBL/GenBank/DDBJ databases">
        <title>Genomic Encyclopedia of Type Strains, Phase IV (KMG-IV): sequencing the most valuable type-strain genomes for metagenomic binning, comparative biology and taxonomic classification.</title>
        <authorList>
            <person name="Goeker M."/>
        </authorList>
    </citation>
    <scope>NUCLEOTIDE SEQUENCE [LARGE SCALE GENOMIC DNA]</scope>
    <source>
        <strain evidence="2 3">DSM 40141</strain>
    </source>
</reference>
<dbReference type="EMBL" id="JACHEM010000009">
    <property type="protein sequence ID" value="MBB6437207.1"/>
    <property type="molecule type" value="Genomic_DNA"/>
</dbReference>
<organism evidence="2 3">
    <name type="scientific">Streptomyces candidus</name>
    <dbReference type="NCBI Taxonomy" id="67283"/>
    <lineage>
        <taxon>Bacteria</taxon>
        <taxon>Bacillati</taxon>
        <taxon>Actinomycetota</taxon>
        <taxon>Actinomycetes</taxon>
        <taxon>Kitasatosporales</taxon>
        <taxon>Streptomycetaceae</taxon>
        <taxon>Streptomyces</taxon>
    </lineage>
</organism>
<proteinExistence type="predicted"/>
<protein>
    <submittedName>
        <fullName evidence="2">Uncharacterized protein</fullName>
    </submittedName>
</protein>
<evidence type="ECO:0000313" key="3">
    <source>
        <dbReference type="Proteomes" id="UP000540423"/>
    </source>
</evidence>
<dbReference type="RefSeq" id="WP_229923249.1">
    <property type="nucleotide sequence ID" value="NZ_BNBN01000003.1"/>
</dbReference>